<dbReference type="SMART" id="SM00179">
    <property type="entry name" value="EGF_CA"/>
    <property type="match status" value="3"/>
</dbReference>
<evidence type="ECO:0000256" key="12">
    <source>
        <dbReference type="SAM" id="SignalP"/>
    </source>
</evidence>
<protein>
    <submittedName>
        <fullName evidence="14">(apollo) hypothetical protein</fullName>
    </submittedName>
</protein>
<dbReference type="Pfam" id="PF07645">
    <property type="entry name" value="EGF_CA"/>
    <property type="match status" value="2"/>
</dbReference>
<feature type="disulfide bond" evidence="9">
    <location>
        <begin position="1171"/>
        <end position="1186"/>
    </location>
</feature>
<evidence type="ECO:0000259" key="13">
    <source>
        <dbReference type="PROSITE" id="PS50026"/>
    </source>
</evidence>
<dbReference type="PROSITE" id="PS00010">
    <property type="entry name" value="ASX_HYDROXYL"/>
    <property type="match status" value="1"/>
</dbReference>
<proteinExistence type="predicted"/>
<dbReference type="PROSITE" id="PS01209">
    <property type="entry name" value="LDLRA_1"/>
    <property type="match status" value="9"/>
</dbReference>
<dbReference type="PANTHER" id="PTHR22722:SF14">
    <property type="entry name" value="MEGALIN, ISOFORM A"/>
    <property type="match status" value="1"/>
</dbReference>
<keyword evidence="6 9" id="KW-1015">Disulfide bond</keyword>
<evidence type="ECO:0000256" key="4">
    <source>
        <dbReference type="ARBA" id="ARBA00022737"/>
    </source>
</evidence>
<reference evidence="14" key="1">
    <citation type="submission" date="2021-04" db="EMBL/GenBank/DDBJ databases">
        <authorList>
            <person name="Tunstrom K."/>
        </authorList>
    </citation>
    <scope>NUCLEOTIDE SEQUENCE</scope>
</reference>
<dbReference type="FunFam" id="2.10.25.10:FF:000119">
    <property type="entry name" value="vitamin K-dependent protein S"/>
    <property type="match status" value="1"/>
</dbReference>
<feature type="domain" description="EGF-like" evidence="13">
    <location>
        <begin position="1320"/>
        <end position="1358"/>
    </location>
</feature>
<organism evidence="14 15">
    <name type="scientific">Parnassius apollo</name>
    <name type="common">Apollo butterfly</name>
    <name type="synonym">Papilio apollo</name>
    <dbReference type="NCBI Taxonomy" id="110799"/>
    <lineage>
        <taxon>Eukaryota</taxon>
        <taxon>Metazoa</taxon>
        <taxon>Ecdysozoa</taxon>
        <taxon>Arthropoda</taxon>
        <taxon>Hexapoda</taxon>
        <taxon>Insecta</taxon>
        <taxon>Pterygota</taxon>
        <taxon>Neoptera</taxon>
        <taxon>Endopterygota</taxon>
        <taxon>Lepidoptera</taxon>
        <taxon>Glossata</taxon>
        <taxon>Ditrysia</taxon>
        <taxon>Papilionoidea</taxon>
        <taxon>Papilionidae</taxon>
        <taxon>Parnassiinae</taxon>
        <taxon>Parnassini</taxon>
        <taxon>Parnassius</taxon>
        <taxon>Parnassius</taxon>
    </lineage>
</organism>
<feature type="disulfide bond" evidence="9">
    <location>
        <begin position="1101"/>
        <end position="1113"/>
    </location>
</feature>
<dbReference type="Proteomes" id="UP000691718">
    <property type="component" value="Unassembled WGS sequence"/>
</dbReference>
<feature type="signal peptide" evidence="12">
    <location>
        <begin position="1"/>
        <end position="17"/>
    </location>
</feature>
<keyword evidence="11" id="KW-0472">Membrane</keyword>
<dbReference type="InterPro" id="IPR002172">
    <property type="entry name" value="LDrepeatLR_classA_rpt"/>
</dbReference>
<dbReference type="OrthoDB" id="8831087at2759"/>
<feature type="disulfide bond" evidence="9">
    <location>
        <begin position="50"/>
        <end position="65"/>
    </location>
</feature>
<sequence>MATIFLVLALYLTSCTCQFTDEMQSYDPECLYDEVFHCLGGGCVSQAKYCDGNFDCDDGSDENFCSDHLPDEQLCNQTHQYMCVDKKRCIPDVWVCNNYTDCDDGSDEVNCTTLPEPDKNSTCKGFVCDGKRCISNLWTCDGTYDCDDRTDEDIEKTCRHALLPHTVNDGLACREFTGLGPRSYKCLDYSFCLSQDQMCDGIKDCRDGSDEGTFCDKWHTMCSNFTCGGNNTACSPERDGPVCVCLVSNSLQQYNYTTHQCEDVNDCQQARPQCSHSCENKNGHFVCQCDHGYVKDALGYLCYAPGPEALLFFSTRNDIRYVTIKSKQQVTIISEIKQAHGVSYDGRHLYWVETEQGHQSIVRAQLDNIHNSKQVLVGLGLEEPGDIGVDWLGGNIYFSDAERGNIFVCHDDGSFCATIHTETSHPKFLTLDVKHGLMYWADWHNRAVIMRARMDGTQPEVLVDSLQNFATGLAIDVPNDRLYFVDKTIKVVKIDDKKVYSLFEEPFHHPYAIAVFENTVFWSDWTSNTLQTTDKLHSSSEKRNVLLSLDGPVFDMHLYHPLMFNRTSNPCEHASCSHLCLVTSNVTHVCACPDGMEFVAGVGCKHPIDYRPQYLVIGGGASFTRIEYNTLGNPESHATYFDIGRVQAMAYDNVRDVLYVYDGQRKSINYISMSDFSLGLTHLFIYYGLENVVDMAYDYVTDSLYILDSGRRIIEVVSLRTNQTALLYRFRDDEIPVSLCIMSDYGRMLVAIVESEQSSEIYVDSVGLDGEDRKHLILNNLMGPYVRLRYAQNMDVVFVSDEGLGVIDFVHPQGTGRENFRELSTTIASLAVTDNYVFWTDRRTSKIFWSDIHEVTHKIRRIELSIFPINSQLHIVATTAAPSADSPLLQHPCISRGACSHACVQRPHPPPHHAPNNFTMDYRCLCPPGLLLNGTNCTTVVSCKEDEFYCHRTNHCFLMSRKCDGKKDCLYGEDEEGCDVAEEIGTGTCSSQETLCNGVCVSKNAICKNEPASNTSTTTCSPTEFLCTNDSICIEHSLVCDGHVDCPDGTDEQPASCDTMSCFVTEFMCASGSCIPINWRCDGSEDCVDGSDEVDCVNKTCSPGNFQCFNGDCIDLSKRCNQEPDCSDHSDEDGCEMTEGFEAMEEQPQCQPWEYTCERNKSICLPLTARCNAKVECPGGTDEDGCDFRCAPHGLFECKQELTCVAKKRVCDGKNDCLDGSDETPDACHKVNKNVTWHGVASYPAAQCRSGFLCDNGQCVEWSDVCDGTPNCFDGTDENGLCAVGCSSHNCAQVCRATPRGFQCECAAGYRLLPGGGCQDVDECARDVCSQRCHNVLGSFVCACHHGYALRSDRRSCKATRGTMSVLYVFGNAVRSIFPDYKVRLEYHNAAIATISDLDINVRKNLLYVASAPSEKLIEVNATRDDITITNIGRPTKVAVDWITGNVYFVDSTPSASCFRVCNVQKKRCAKLQKLPSDAQVTSLVIDPSARRMFYCVRRAQESNVRAASLAGRLARDVRSLRDCSGLAVDTFAQRLYVAETAPSHLLRMDYDGNDVKTILSNDRNLQAPHGLAIFEDSIFFLSANTFKLSRCLLHGSKTCEPYLYLRSDANTFALRHESVQRDDIMNDCENFVCSNVCVLDESGPLCICDDGAISTDGTCPLLKQSQLPLFNGWSQQDYVRASHFSYTLVIIVLLLFAAYLCLFLYYHFVRRPSKDRAGEYMQVRYENNASGGITQLGLDNPVIEMPTAGGIAHEFVNPLQFVRDVWRQSFNKSSRPVGTAGLVFETPEPQDFSDTESDMDVRETKRIFRN</sequence>
<feature type="disulfide bond" evidence="9">
    <location>
        <begin position="1081"/>
        <end position="1096"/>
    </location>
</feature>
<dbReference type="SMART" id="SM00192">
    <property type="entry name" value="LDLa"/>
    <property type="match status" value="11"/>
</dbReference>
<feature type="repeat" description="LDL-receptor class B" evidence="10">
    <location>
        <begin position="436"/>
        <end position="479"/>
    </location>
</feature>
<feature type="repeat" description="LDL-receptor class B" evidence="10">
    <location>
        <begin position="347"/>
        <end position="393"/>
    </location>
</feature>
<comment type="caution">
    <text evidence="14">The sequence shown here is derived from an EMBL/GenBank/DDBJ whole genome shotgun (WGS) entry which is preliminary data.</text>
</comment>
<dbReference type="InterPro" id="IPR001881">
    <property type="entry name" value="EGF-like_Ca-bd_dom"/>
</dbReference>
<feature type="disulfide bond" evidence="9">
    <location>
        <begin position="1254"/>
        <end position="1272"/>
    </location>
</feature>
<dbReference type="GO" id="GO:0042562">
    <property type="term" value="F:hormone binding"/>
    <property type="evidence" value="ECO:0007669"/>
    <property type="project" value="TreeGrafter"/>
</dbReference>
<feature type="disulfide bond" evidence="9">
    <location>
        <begin position="1108"/>
        <end position="1126"/>
    </location>
</feature>
<dbReference type="SMART" id="SM00135">
    <property type="entry name" value="LY"/>
    <property type="match status" value="10"/>
</dbReference>
<feature type="disulfide bond" evidence="9">
    <location>
        <begin position="38"/>
        <end position="56"/>
    </location>
</feature>
<feature type="disulfide bond" evidence="9">
    <location>
        <begin position="963"/>
        <end position="978"/>
    </location>
</feature>
<dbReference type="GO" id="GO:0005509">
    <property type="term" value="F:calcium ion binding"/>
    <property type="evidence" value="ECO:0007669"/>
    <property type="project" value="InterPro"/>
</dbReference>
<keyword evidence="4" id="KW-0677">Repeat</keyword>
<evidence type="ECO:0000313" key="14">
    <source>
        <dbReference type="EMBL" id="CAG5026554.1"/>
    </source>
</evidence>
<keyword evidence="3 12" id="KW-0732">Signal</keyword>
<dbReference type="InterPro" id="IPR018097">
    <property type="entry name" value="EGF_Ca-bd_CS"/>
</dbReference>
<dbReference type="InterPro" id="IPR051221">
    <property type="entry name" value="LDLR-related"/>
</dbReference>
<dbReference type="InterPro" id="IPR000742">
    <property type="entry name" value="EGF"/>
</dbReference>
<feature type="disulfide bond" evidence="9">
    <location>
        <begin position="1120"/>
        <end position="1135"/>
    </location>
</feature>
<dbReference type="GO" id="GO:0016324">
    <property type="term" value="C:apical plasma membrane"/>
    <property type="evidence" value="ECO:0007669"/>
    <property type="project" value="TreeGrafter"/>
</dbReference>
<dbReference type="FunFam" id="2.120.10.30:FF:000241">
    <property type="entry name" value="Low-density lipoprotein receptor-related protein 6"/>
    <property type="match status" value="1"/>
</dbReference>
<gene>
    <name evidence="14" type="ORF">PAPOLLO_LOCUS18637</name>
</gene>
<dbReference type="SMART" id="SM00181">
    <property type="entry name" value="EGF"/>
    <property type="match status" value="7"/>
</dbReference>
<dbReference type="CDD" id="cd00112">
    <property type="entry name" value="LDLa"/>
    <property type="match status" value="10"/>
</dbReference>
<dbReference type="PROSITE" id="PS01187">
    <property type="entry name" value="EGF_CA"/>
    <property type="match status" value="2"/>
</dbReference>
<dbReference type="PANTHER" id="PTHR22722">
    <property type="entry name" value="LOW-DENSITY LIPOPROTEIN RECEPTOR-RELATED PROTEIN 2-RELATED"/>
    <property type="match status" value="1"/>
</dbReference>
<evidence type="ECO:0000256" key="9">
    <source>
        <dbReference type="PROSITE-ProRule" id="PRU00124"/>
    </source>
</evidence>
<dbReference type="PROSITE" id="PS50026">
    <property type="entry name" value="EGF_3"/>
    <property type="match status" value="1"/>
</dbReference>
<name>A0A8S3XJV8_PARAO</name>
<accession>A0A8S3XJV8</accession>
<dbReference type="GO" id="GO:0043235">
    <property type="term" value="C:receptor complex"/>
    <property type="evidence" value="ECO:0007669"/>
    <property type="project" value="TreeGrafter"/>
</dbReference>
<dbReference type="PROSITE" id="PS01186">
    <property type="entry name" value="EGF_2"/>
    <property type="match status" value="1"/>
</dbReference>
<dbReference type="InterPro" id="IPR000152">
    <property type="entry name" value="EGF-type_Asp/Asn_hydroxyl_site"/>
</dbReference>
<evidence type="ECO:0000256" key="3">
    <source>
        <dbReference type="ARBA" id="ARBA00022729"/>
    </source>
</evidence>
<dbReference type="EMBL" id="CAJQZP010001179">
    <property type="protein sequence ID" value="CAG5026554.1"/>
    <property type="molecule type" value="Genomic_DNA"/>
</dbReference>
<dbReference type="InterPro" id="IPR049883">
    <property type="entry name" value="NOTCH1_EGF-like"/>
</dbReference>
<keyword evidence="1 8" id="KW-0245">EGF-like domain</keyword>
<feature type="disulfide bond" evidence="9">
    <location>
        <begin position="1062"/>
        <end position="1074"/>
    </location>
</feature>
<feature type="disulfide bond" evidence="9">
    <location>
        <begin position="96"/>
        <end position="111"/>
    </location>
</feature>
<dbReference type="GO" id="GO:0006898">
    <property type="term" value="P:receptor-mediated endocytosis"/>
    <property type="evidence" value="ECO:0007669"/>
    <property type="project" value="TreeGrafter"/>
</dbReference>
<evidence type="ECO:0000256" key="10">
    <source>
        <dbReference type="PROSITE-ProRule" id="PRU00461"/>
    </source>
</evidence>
<evidence type="ECO:0000256" key="6">
    <source>
        <dbReference type="ARBA" id="ARBA00023157"/>
    </source>
</evidence>
<dbReference type="FunFam" id="4.10.400.10:FF:000034">
    <property type="entry name" value="Low-density lipoprotein receptor-related protein 2"/>
    <property type="match status" value="1"/>
</dbReference>
<evidence type="ECO:0000256" key="5">
    <source>
        <dbReference type="ARBA" id="ARBA00022989"/>
    </source>
</evidence>
<dbReference type="Pfam" id="PF00058">
    <property type="entry name" value="Ldl_recept_b"/>
    <property type="match status" value="1"/>
</dbReference>
<evidence type="ECO:0000256" key="8">
    <source>
        <dbReference type="PROSITE-ProRule" id="PRU00076"/>
    </source>
</evidence>
<dbReference type="PROSITE" id="PS50068">
    <property type="entry name" value="LDLRA_2"/>
    <property type="match status" value="11"/>
</dbReference>
<feature type="transmembrane region" description="Helical" evidence="11">
    <location>
        <begin position="1685"/>
        <end position="1707"/>
    </location>
</feature>
<dbReference type="Pfam" id="PF00057">
    <property type="entry name" value="Ldl_recept_a"/>
    <property type="match status" value="8"/>
</dbReference>
<comment type="caution">
    <text evidence="8">Lacks conserved residue(s) required for the propagation of feature annotation.</text>
</comment>
<feature type="chain" id="PRO_5035812715" evidence="12">
    <location>
        <begin position="18"/>
        <end position="1811"/>
    </location>
</feature>
<feature type="disulfide bond" evidence="9">
    <location>
        <begin position="1069"/>
        <end position="1087"/>
    </location>
</feature>
<dbReference type="PROSITE" id="PS51120">
    <property type="entry name" value="LDLRB"/>
    <property type="match status" value="2"/>
</dbReference>
<keyword evidence="15" id="KW-1185">Reference proteome</keyword>
<keyword evidence="7" id="KW-0325">Glycoprotein</keyword>
<evidence type="ECO:0000256" key="2">
    <source>
        <dbReference type="ARBA" id="ARBA00022692"/>
    </source>
</evidence>
<dbReference type="InterPro" id="IPR000033">
    <property type="entry name" value="LDLR_classB_rpt"/>
</dbReference>
<keyword evidence="2 11" id="KW-0812">Transmembrane</keyword>
<evidence type="ECO:0000256" key="1">
    <source>
        <dbReference type="ARBA" id="ARBA00022536"/>
    </source>
</evidence>
<evidence type="ECO:0000313" key="15">
    <source>
        <dbReference type="Proteomes" id="UP000691718"/>
    </source>
</evidence>
<dbReference type="InterPro" id="IPR023415">
    <property type="entry name" value="LDLR_class-A_CS"/>
</dbReference>
<feature type="disulfide bond" evidence="9">
    <location>
        <begin position="128"/>
        <end position="146"/>
    </location>
</feature>
<evidence type="ECO:0000256" key="7">
    <source>
        <dbReference type="ARBA" id="ARBA00023180"/>
    </source>
</evidence>
<evidence type="ECO:0000256" key="11">
    <source>
        <dbReference type="SAM" id="Phobius"/>
    </source>
</evidence>
<keyword evidence="5 11" id="KW-1133">Transmembrane helix</keyword>